<gene>
    <name evidence="2" type="ORF">DSCOOX_52280</name>
</gene>
<evidence type="ECO:0000313" key="2">
    <source>
        <dbReference type="EMBL" id="BBO92048.1"/>
    </source>
</evidence>
<dbReference type="RefSeq" id="WP_155312849.1">
    <property type="nucleotide sequence ID" value="NZ_AP021879.1"/>
</dbReference>
<dbReference type="AlphaFoldDB" id="A0A5K8AHL6"/>
<proteinExistence type="predicted"/>
<dbReference type="EMBL" id="AP021879">
    <property type="protein sequence ID" value="BBO92048.1"/>
    <property type="molecule type" value="Genomic_DNA"/>
</dbReference>
<evidence type="ECO:0008006" key="4">
    <source>
        <dbReference type="Google" id="ProtNLM"/>
    </source>
</evidence>
<accession>A0A5K8AHL6</accession>
<feature type="region of interest" description="Disordered" evidence="1">
    <location>
        <begin position="351"/>
        <end position="373"/>
    </location>
</feature>
<name>A0A5K8AHL6_9BACT</name>
<organism evidence="2 3">
    <name type="scientific">Desulfosarcina ovata subsp. ovata</name>
    <dbReference type="NCBI Taxonomy" id="2752305"/>
    <lineage>
        <taxon>Bacteria</taxon>
        <taxon>Pseudomonadati</taxon>
        <taxon>Thermodesulfobacteriota</taxon>
        <taxon>Desulfobacteria</taxon>
        <taxon>Desulfobacterales</taxon>
        <taxon>Desulfosarcinaceae</taxon>
        <taxon>Desulfosarcina</taxon>
    </lineage>
</organism>
<sequence length="662" mass="70723">MSDRKLEIVLSAKDATNKAFNSVSTQITSLAKKAFSLQSAFLALAGTAGMGAMVKQSLEINDALAKTADRLGLTTEALAGLRHAAELSGAGADTLDMALQRMTRRIAEAAQGTGEAKGALEELGLSAEALARMSPDQAMEAIADAMVNVKDQSDRVRLAFKLFDSEGVKLINTLAGGSQSLKDAAQEAKDLGIAINRVDAAAIEEANDAAYRARQALQGLANTVTVALAPGMKDASDAFTDFVKTNRQLIAVKVDQYMDNIRSALDKIWTLVSYDPAILEWGIVGLAFGGKKGAVMLGGMAHMVTWAGNLTQALENAQKGLVEYSEIATANFQELEALANRSTTYTGKINSSTPGYSSYKKEHSPETTSTPSVTASAKLFENDSDISSFFQDLDSASNRAYDSLAYTISEIDAELSTFFHDIDRIPEVDESLTKFFEDIDEAAKNTSVDMSLSDYFGDLDITEEELRKKFDVFTNLSERTAWAMQENFSSVFSDAFTGQLDSLEDYATSFCDSILKMFADLAAQALTKQLFGSAAGGTGSGWVGAAATMVASLFHGGGMVGTDGGTRSVNPALFVGAPRYHKGLAPDEYPAILQKGEAVLTPAQLQAVASMGTQQQAQPQVIQMTNITDPRLIDQYLASSQGQKTVLNIVGSNAHTIRRVLR</sequence>
<evidence type="ECO:0000256" key="1">
    <source>
        <dbReference type="SAM" id="MobiDB-lite"/>
    </source>
</evidence>
<reference evidence="2 3" key="1">
    <citation type="submission" date="2019-11" db="EMBL/GenBank/DDBJ databases">
        <title>Comparative genomics of hydrocarbon-degrading Desulfosarcina strains.</title>
        <authorList>
            <person name="Watanabe M."/>
            <person name="Kojima H."/>
            <person name="Fukui M."/>
        </authorList>
    </citation>
    <scope>NUCLEOTIDE SEQUENCE [LARGE SCALE GENOMIC DNA]</scope>
    <source>
        <strain evidence="3">oXyS1</strain>
    </source>
</reference>
<evidence type="ECO:0000313" key="3">
    <source>
        <dbReference type="Proteomes" id="UP000422108"/>
    </source>
</evidence>
<keyword evidence="3" id="KW-1185">Reference proteome</keyword>
<protein>
    <recommendedName>
        <fullName evidence="4">Bacteriophage tail tape measure C-terminal domain-containing protein</fullName>
    </recommendedName>
</protein>
<dbReference type="Proteomes" id="UP000422108">
    <property type="component" value="Chromosome"/>
</dbReference>